<evidence type="ECO:0000313" key="3">
    <source>
        <dbReference type="Proteomes" id="UP000515240"/>
    </source>
</evidence>
<evidence type="ECO:0000256" key="1">
    <source>
        <dbReference type="SAM" id="MobiDB-lite"/>
    </source>
</evidence>
<feature type="region of interest" description="Disordered" evidence="1">
    <location>
        <begin position="38"/>
        <end position="63"/>
    </location>
</feature>
<dbReference type="KEGG" id="cpis:HS961_07100"/>
<dbReference type="InterPro" id="IPR019294">
    <property type="entry name" value="Translation_reg_Com"/>
</dbReference>
<gene>
    <name evidence="2" type="ORF">HS961_07100</name>
</gene>
<dbReference type="AlphaFoldDB" id="A0A7G5EF49"/>
<protein>
    <submittedName>
        <fullName evidence="2">Com family DNA-binding transcriptional regulator</fullName>
    </submittedName>
</protein>
<organism evidence="2 3">
    <name type="scientific">Comamonas piscis</name>
    <dbReference type="NCBI Taxonomy" id="1562974"/>
    <lineage>
        <taxon>Bacteria</taxon>
        <taxon>Pseudomonadati</taxon>
        <taxon>Pseudomonadota</taxon>
        <taxon>Betaproteobacteria</taxon>
        <taxon>Burkholderiales</taxon>
        <taxon>Comamonadaceae</taxon>
        <taxon>Comamonas</taxon>
    </lineage>
</organism>
<name>A0A7G5EF49_9BURK</name>
<dbReference type="EMBL" id="CP058554">
    <property type="protein sequence ID" value="QMV72624.1"/>
    <property type="molecule type" value="Genomic_DNA"/>
</dbReference>
<dbReference type="Pfam" id="PF10122">
    <property type="entry name" value="Zn_ribbon_Com"/>
    <property type="match status" value="1"/>
</dbReference>
<keyword evidence="3" id="KW-1185">Reference proteome</keyword>
<evidence type="ECO:0000313" key="2">
    <source>
        <dbReference type="EMBL" id="QMV72624.1"/>
    </source>
</evidence>
<proteinExistence type="predicted"/>
<sequence>MNDIRCGSCGRKLGEGVYTLLNIKCPRCGALNCLRASSPTPERHRVPLTEANNGNPNRALDRR</sequence>
<dbReference type="GO" id="GO:0003677">
    <property type="term" value="F:DNA binding"/>
    <property type="evidence" value="ECO:0007669"/>
    <property type="project" value="UniProtKB-KW"/>
</dbReference>
<dbReference type="Proteomes" id="UP000515240">
    <property type="component" value="Chromosome"/>
</dbReference>
<accession>A0A7G5EF49</accession>
<dbReference type="RefSeq" id="WP_182327039.1">
    <property type="nucleotide sequence ID" value="NZ_CP058554.1"/>
</dbReference>
<reference evidence="2 3" key="1">
    <citation type="journal article" date="2020" name="G3 (Bethesda)">
        <title>CeMbio - The Caenorhabditis elegans Microbiome Resource.</title>
        <authorList>
            <person name="Dirksen P."/>
            <person name="Assie A."/>
            <person name="Zimmermann J."/>
            <person name="Zhang F."/>
            <person name="Tietje A.M."/>
            <person name="Marsh S.A."/>
            <person name="Felix M.A."/>
            <person name="Shapira M."/>
            <person name="Kaleta C."/>
            <person name="Schulenburg H."/>
            <person name="Samuel B."/>
        </authorList>
    </citation>
    <scope>NUCLEOTIDE SEQUENCE [LARGE SCALE GENOMIC DNA]</scope>
    <source>
        <strain evidence="2 3">BIGb0172</strain>
    </source>
</reference>
<keyword evidence="2" id="KW-0238">DNA-binding</keyword>